<evidence type="ECO:0008006" key="3">
    <source>
        <dbReference type="Google" id="ProtNLM"/>
    </source>
</evidence>
<keyword evidence="2" id="KW-1185">Reference proteome</keyword>
<reference evidence="1 2" key="1">
    <citation type="submission" date="2019-03" db="EMBL/GenBank/DDBJ databases">
        <title>Genomic Encyclopedia of Type Strains, Phase IV (KMG-IV): sequencing the most valuable type-strain genomes for metagenomic binning, comparative biology and taxonomic classification.</title>
        <authorList>
            <person name="Goeker M."/>
        </authorList>
    </citation>
    <scope>NUCLEOTIDE SEQUENCE [LARGE SCALE GENOMIC DNA]</scope>
    <source>
        <strain evidence="1 2">DSM 11170</strain>
    </source>
</reference>
<accession>A0A4R2RIJ0</accession>
<proteinExistence type="predicted"/>
<evidence type="ECO:0000313" key="2">
    <source>
        <dbReference type="Proteomes" id="UP000294813"/>
    </source>
</evidence>
<protein>
    <recommendedName>
        <fullName evidence="3">PilX-like prepilin protein</fullName>
    </recommendedName>
</protein>
<name>A0A4R2RIJ0_9FIRM</name>
<dbReference type="Proteomes" id="UP000294813">
    <property type="component" value="Unassembled WGS sequence"/>
</dbReference>
<comment type="caution">
    <text evidence="1">The sequence shown here is derived from an EMBL/GenBank/DDBJ whole genome shotgun (WGS) entry which is preliminary data.</text>
</comment>
<gene>
    <name evidence="1" type="ORF">EDD73_1191</name>
</gene>
<dbReference type="AlphaFoldDB" id="A0A4R2RIJ0"/>
<dbReference type="OrthoDB" id="2588291at2"/>
<dbReference type="RefSeq" id="WP_131919696.1">
    <property type="nucleotide sequence ID" value="NZ_JAOQNU010000018.1"/>
</dbReference>
<evidence type="ECO:0000313" key="1">
    <source>
        <dbReference type="EMBL" id="TCP62654.1"/>
    </source>
</evidence>
<organism evidence="1 2">
    <name type="scientific">Heliophilum fasciatum</name>
    <dbReference type="NCBI Taxonomy" id="35700"/>
    <lineage>
        <taxon>Bacteria</taxon>
        <taxon>Bacillati</taxon>
        <taxon>Bacillota</taxon>
        <taxon>Clostridia</taxon>
        <taxon>Eubacteriales</taxon>
        <taxon>Heliobacteriaceae</taxon>
        <taxon>Heliophilum</taxon>
    </lineage>
</organism>
<sequence length="195" mass="21869">MHRKNEKGFILPIALIVLLMLSFLGMKLVELAMQDSKYLNDNRQRAGAYYQARSGAEMAIRLWQEAPSDKKVFTIKETTSSGRFVTKVIKISDDVYQVISEGFQNDELKEDQDDPKQIVVAEITTKPQLGDDKYYDKVTGIAKTPSDSDTENAIAVIIAPPSKLEVNDIVTFKAKKGFHFTTPVNILANRVRLGT</sequence>
<dbReference type="EMBL" id="SLXT01000019">
    <property type="protein sequence ID" value="TCP62654.1"/>
    <property type="molecule type" value="Genomic_DNA"/>
</dbReference>